<evidence type="ECO:0000256" key="5">
    <source>
        <dbReference type="SAM" id="SignalP"/>
    </source>
</evidence>
<dbReference type="KEGG" id="pfer:IRI77_05940"/>
<dbReference type="InterPro" id="IPR036909">
    <property type="entry name" value="Cyt_c-like_dom_sf"/>
</dbReference>
<dbReference type="EMBL" id="CP063849">
    <property type="protein sequence ID" value="QOY89490.1"/>
    <property type="molecule type" value="Genomic_DNA"/>
</dbReference>
<dbReference type="SUPFAM" id="SSF46626">
    <property type="entry name" value="Cytochrome c"/>
    <property type="match status" value="1"/>
</dbReference>
<reference evidence="7 8" key="1">
    <citation type="submission" date="2020-10" db="EMBL/GenBank/DDBJ databases">
        <title>Complete genome sequence of Paludibaculum fermentans P105T, a facultatively anaerobic acidobacterium capable of dissimilatory Fe(III) reduction.</title>
        <authorList>
            <person name="Dedysh S.N."/>
            <person name="Beletsky A.V."/>
            <person name="Kulichevskaya I.S."/>
            <person name="Mardanov A.V."/>
            <person name="Ravin N.V."/>
        </authorList>
    </citation>
    <scope>NUCLEOTIDE SEQUENCE [LARGE SCALE GENOMIC DNA]</scope>
    <source>
        <strain evidence="7 8">P105</strain>
    </source>
</reference>
<dbReference type="InterPro" id="IPR051459">
    <property type="entry name" value="Cytochrome_c-type_DH"/>
</dbReference>
<keyword evidence="2 4" id="KW-0479">Metal-binding</keyword>
<proteinExistence type="predicted"/>
<evidence type="ECO:0000256" key="4">
    <source>
        <dbReference type="PROSITE-ProRule" id="PRU00433"/>
    </source>
</evidence>
<keyword evidence="8" id="KW-1185">Reference proteome</keyword>
<dbReference type="PROSITE" id="PS51007">
    <property type="entry name" value="CYTC"/>
    <property type="match status" value="1"/>
</dbReference>
<evidence type="ECO:0000259" key="6">
    <source>
        <dbReference type="PROSITE" id="PS51007"/>
    </source>
</evidence>
<dbReference type="PANTHER" id="PTHR35008:SF8">
    <property type="entry name" value="ALCOHOL DEHYDROGENASE CYTOCHROME C SUBUNIT"/>
    <property type="match status" value="1"/>
</dbReference>
<sequence length="192" mass="20604">MSKKHLFAVVAVAILLIAAAGLTAQSPDAIYQQVRANQGLKMAPVPLALEGKDPSLIGYGSYLVNAVGGCNDCHTSPSYATGGDPFKGQKMVVNAAGYLGGGQTFGPFTSRNLTPEVDKYNRPAGMTFDEFLMTMRTGMDHDNLHPQMGPLLQVMPWPAYAQMTDYDIRAIYEYLRCIPPVTIAPPPATPAP</sequence>
<gene>
    <name evidence="7" type="ORF">IRI77_05940</name>
</gene>
<dbReference type="AlphaFoldDB" id="A0A7S7NTK1"/>
<dbReference type="RefSeq" id="WP_194451152.1">
    <property type="nucleotide sequence ID" value="NZ_CP063849.1"/>
</dbReference>
<evidence type="ECO:0000313" key="8">
    <source>
        <dbReference type="Proteomes" id="UP000593892"/>
    </source>
</evidence>
<feature type="chain" id="PRO_5032467918" evidence="5">
    <location>
        <begin position="25"/>
        <end position="192"/>
    </location>
</feature>
<evidence type="ECO:0000256" key="2">
    <source>
        <dbReference type="ARBA" id="ARBA00022723"/>
    </source>
</evidence>
<name>A0A7S7NTK1_PALFE</name>
<evidence type="ECO:0000313" key="7">
    <source>
        <dbReference type="EMBL" id="QOY89490.1"/>
    </source>
</evidence>
<organism evidence="7 8">
    <name type="scientific">Paludibaculum fermentans</name>
    <dbReference type="NCBI Taxonomy" id="1473598"/>
    <lineage>
        <taxon>Bacteria</taxon>
        <taxon>Pseudomonadati</taxon>
        <taxon>Acidobacteriota</taxon>
        <taxon>Terriglobia</taxon>
        <taxon>Bryobacterales</taxon>
        <taxon>Bryobacteraceae</taxon>
        <taxon>Paludibaculum</taxon>
    </lineage>
</organism>
<keyword evidence="1 4" id="KW-0349">Heme</keyword>
<accession>A0A7S7NTK1</accession>
<dbReference type="Gene3D" id="1.10.760.10">
    <property type="entry name" value="Cytochrome c-like domain"/>
    <property type="match status" value="1"/>
</dbReference>
<dbReference type="GO" id="GO:0020037">
    <property type="term" value="F:heme binding"/>
    <property type="evidence" value="ECO:0007669"/>
    <property type="project" value="InterPro"/>
</dbReference>
<dbReference type="InterPro" id="IPR009056">
    <property type="entry name" value="Cyt_c-like_dom"/>
</dbReference>
<evidence type="ECO:0000256" key="1">
    <source>
        <dbReference type="ARBA" id="ARBA00022617"/>
    </source>
</evidence>
<feature type="signal peptide" evidence="5">
    <location>
        <begin position="1"/>
        <end position="24"/>
    </location>
</feature>
<keyword evidence="3 4" id="KW-0408">Iron</keyword>
<evidence type="ECO:0000256" key="3">
    <source>
        <dbReference type="ARBA" id="ARBA00023004"/>
    </source>
</evidence>
<dbReference type="Proteomes" id="UP000593892">
    <property type="component" value="Chromosome"/>
</dbReference>
<dbReference type="PANTHER" id="PTHR35008">
    <property type="entry name" value="BLL4482 PROTEIN-RELATED"/>
    <property type="match status" value="1"/>
</dbReference>
<protein>
    <submittedName>
        <fullName evidence="7">Cytochrome C</fullName>
    </submittedName>
</protein>
<feature type="domain" description="Cytochrome c" evidence="6">
    <location>
        <begin position="55"/>
        <end position="179"/>
    </location>
</feature>
<dbReference type="GO" id="GO:0009055">
    <property type="term" value="F:electron transfer activity"/>
    <property type="evidence" value="ECO:0007669"/>
    <property type="project" value="InterPro"/>
</dbReference>
<keyword evidence="5" id="KW-0732">Signal</keyword>
<dbReference type="GO" id="GO:0046872">
    <property type="term" value="F:metal ion binding"/>
    <property type="evidence" value="ECO:0007669"/>
    <property type="project" value="UniProtKB-KW"/>
</dbReference>